<gene>
    <name evidence="1" type="ORF">A7Q10_06830</name>
</gene>
<dbReference type="RefSeq" id="WP_134439744.1">
    <property type="nucleotide sequence ID" value="NZ_LXQC01000124.1"/>
</dbReference>
<name>A0A4Y8PE22_9BACT</name>
<proteinExistence type="predicted"/>
<organism evidence="1 2">
    <name type="scientific">Methylacidiphilum caldifontis</name>
    <dbReference type="NCBI Taxonomy" id="2795386"/>
    <lineage>
        <taxon>Bacteria</taxon>
        <taxon>Pseudomonadati</taxon>
        <taxon>Verrucomicrobiota</taxon>
        <taxon>Methylacidiphilae</taxon>
        <taxon>Methylacidiphilales</taxon>
        <taxon>Methylacidiphilaceae</taxon>
        <taxon>Methylacidiphilum (ex Ratnadevi et al. 2023)</taxon>
    </lineage>
</organism>
<protein>
    <recommendedName>
        <fullName evidence="3">Glycosyltransferase</fullName>
    </recommendedName>
</protein>
<dbReference type="AlphaFoldDB" id="A0A4Y8PE22"/>
<evidence type="ECO:0008006" key="3">
    <source>
        <dbReference type="Google" id="ProtNLM"/>
    </source>
</evidence>
<evidence type="ECO:0000313" key="1">
    <source>
        <dbReference type="EMBL" id="TFE69561.1"/>
    </source>
</evidence>
<evidence type="ECO:0000313" key="2">
    <source>
        <dbReference type="Proteomes" id="UP000297713"/>
    </source>
</evidence>
<accession>A0A4Y8PE22</accession>
<sequence>MANKVVVGCRIGGYPFYSVGIHFVFLHWACGFRKLGWEVGLLEELSLKDLPQSKTLGRDQTLQLCLKEWESVLCRFGFEDHSALFIDGSTTHLEKFLLFAKESRFLLNISGLIRNRSLLSLFKKKVYLDLDPGFTQIWAKGYGCDMNLEGHDLYFSVGLTLKEDNVKVPFTGIKWHPTFPPVCLEWWPKKEGGMEWSTITHWCGYPEVKWAGKTYGNKAAEFDKFIDLPLRYKGRSRFQIASDLQDDHEIRKRFLSKNWDMISSFSIAADFDKYRNFIGQSRGEFSVVKSGYRQSESGWFSDRTVCYLAMGKPAVIQDTGWSKIIPTGEGLFSFNSLDEAIEAINKIEQDYSFHSMKAHHLAETLFDCKKVAWNMVEQLEKYEKKS</sequence>
<dbReference type="EMBL" id="LXQC01000124">
    <property type="protein sequence ID" value="TFE69561.1"/>
    <property type="molecule type" value="Genomic_DNA"/>
</dbReference>
<comment type="caution">
    <text evidence="1">The sequence shown here is derived from an EMBL/GenBank/DDBJ whole genome shotgun (WGS) entry which is preliminary data.</text>
</comment>
<keyword evidence="2" id="KW-1185">Reference proteome</keyword>
<dbReference type="OrthoDB" id="513439at2"/>
<dbReference type="Proteomes" id="UP000297713">
    <property type="component" value="Unassembled WGS sequence"/>
</dbReference>
<reference evidence="1 2" key="1">
    <citation type="submission" date="2016-05" db="EMBL/GenBank/DDBJ databases">
        <title>Diversity and Homogeneity among Thermoacidophilic Verrucomicrobia Methanotrophs Linked with Geographical Origin.</title>
        <authorList>
            <person name="Erikstad H.-A."/>
            <person name="Smestad N.B."/>
            <person name="Ceballos R.M."/>
            <person name="Birkeland N.-K."/>
        </authorList>
    </citation>
    <scope>NUCLEOTIDE SEQUENCE [LARGE SCALE GENOMIC DNA]</scope>
    <source>
        <strain evidence="1 2">Phi</strain>
    </source>
</reference>